<feature type="transmembrane region" description="Helical" evidence="8">
    <location>
        <begin position="371"/>
        <end position="390"/>
    </location>
</feature>
<feature type="transmembrane region" description="Helical" evidence="8">
    <location>
        <begin position="167"/>
        <end position="185"/>
    </location>
</feature>
<proteinExistence type="inferred from homology"/>
<dbReference type="Pfam" id="PF07690">
    <property type="entry name" value="MFS_1"/>
    <property type="match status" value="1"/>
</dbReference>
<dbReference type="Proteomes" id="UP000280271">
    <property type="component" value="Unassembled WGS sequence"/>
</dbReference>
<keyword evidence="5 8" id="KW-0812">Transmembrane</keyword>
<dbReference type="CDD" id="cd17320">
    <property type="entry name" value="MFS_MdfA_MDR_like"/>
    <property type="match status" value="1"/>
</dbReference>
<comment type="subcellular location">
    <subcellularLocation>
        <location evidence="8">Cell inner membrane</location>
        <topology evidence="8">Multi-pass membrane protein</topology>
    </subcellularLocation>
    <subcellularLocation>
        <location evidence="1">Cell membrane</location>
        <topology evidence="1">Multi-pass membrane protein</topology>
    </subcellularLocation>
</comment>
<feature type="transmembrane region" description="Helical" evidence="8">
    <location>
        <begin position="280"/>
        <end position="301"/>
    </location>
</feature>
<dbReference type="InterPro" id="IPR036259">
    <property type="entry name" value="MFS_trans_sf"/>
</dbReference>
<dbReference type="EMBL" id="RCHC01000023">
    <property type="protein sequence ID" value="RLL18179.1"/>
    <property type="molecule type" value="Genomic_DNA"/>
</dbReference>
<protein>
    <recommendedName>
        <fullName evidence="8">Bcr/CflA family efflux transporter</fullName>
    </recommendedName>
</protein>
<dbReference type="InterPro" id="IPR011701">
    <property type="entry name" value="MFS"/>
</dbReference>
<dbReference type="NCBIfam" id="TIGR00710">
    <property type="entry name" value="efflux_Bcr_CflA"/>
    <property type="match status" value="1"/>
</dbReference>
<evidence type="ECO:0000256" key="1">
    <source>
        <dbReference type="ARBA" id="ARBA00004651"/>
    </source>
</evidence>
<evidence type="ECO:0000256" key="2">
    <source>
        <dbReference type="ARBA" id="ARBA00006236"/>
    </source>
</evidence>
<feature type="transmembrane region" description="Helical" evidence="8">
    <location>
        <begin position="139"/>
        <end position="161"/>
    </location>
</feature>
<keyword evidence="6 8" id="KW-1133">Transmembrane helix</keyword>
<evidence type="ECO:0000259" key="9">
    <source>
        <dbReference type="PROSITE" id="PS50850"/>
    </source>
</evidence>
<feature type="transmembrane region" description="Helical" evidence="8">
    <location>
        <begin position="213"/>
        <end position="244"/>
    </location>
</feature>
<dbReference type="PROSITE" id="PS50850">
    <property type="entry name" value="MFS"/>
    <property type="match status" value="1"/>
</dbReference>
<organism evidence="10 11">
    <name type="scientific">Acinetobacter chengduensis</name>
    <dbReference type="NCBI Taxonomy" id="2420890"/>
    <lineage>
        <taxon>Bacteria</taxon>
        <taxon>Pseudomonadati</taxon>
        <taxon>Pseudomonadota</taxon>
        <taxon>Gammaproteobacteria</taxon>
        <taxon>Moraxellales</taxon>
        <taxon>Moraxellaceae</taxon>
        <taxon>Acinetobacter</taxon>
    </lineage>
</organism>
<keyword evidence="4" id="KW-1003">Cell membrane</keyword>
<comment type="caution">
    <text evidence="10">The sequence shown here is derived from an EMBL/GenBank/DDBJ whole genome shotgun (WGS) entry which is preliminary data.</text>
</comment>
<sequence>MSKKIASEKNVPKSIIVLLSALVAFGPLSIDMYLPSLPIIAQDLQSPVSEAQKTITLFLIGFSAGMLVYGPLSDRFGRKKLLLIGIVIYILATLGCILANQIEQLQFFRLLQAIGGASASVLSRALVRDLFSNAEIPKILSLMHIITIMATLAAPVLGALIAEYLNWSGIFIFLFVYALLCLIWSKRAIQLPPSPHVPAGILSNYKAVLSSRFAWGLMLCNSFSFGGMFAYITASSFVFIQYYGFSPTQYGYLFAFNLFSILVFTSINTRALKYCSALQLLKIMACISCISGLYLAYITYLNLQSSVWLIIGLACFVGVTGSIGANSMANLLRILPKQAGTASGLSVSMQFAMGAVMSYTVSLLFNNNHPAAMSIIICVSACLCLFSLLLTKGLKEYIVSSN</sequence>
<dbReference type="Gene3D" id="1.20.1720.10">
    <property type="entry name" value="Multidrug resistance protein D"/>
    <property type="match status" value="1"/>
</dbReference>
<reference evidence="10 11" key="1">
    <citation type="submission" date="2018-09" db="EMBL/GenBank/DDBJ databases">
        <title>The draft genome of Acinetobacter sp. strains.</title>
        <authorList>
            <person name="Qin J."/>
            <person name="Feng Y."/>
            <person name="Zong Z."/>
        </authorList>
    </citation>
    <scope>NUCLEOTIDE SEQUENCE [LARGE SCALE GENOMIC DNA]</scope>
    <source>
        <strain evidence="10 11">WCHAc060005</strain>
    </source>
</reference>
<evidence type="ECO:0000256" key="3">
    <source>
        <dbReference type="ARBA" id="ARBA00022448"/>
    </source>
</evidence>
<evidence type="ECO:0000256" key="6">
    <source>
        <dbReference type="ARBA" id="ARBA00022989"/>
    </source>
</evidence>
<feature type="transmembrane region" description="Helical" evidence="8">
    <location>
        <begin position="51"/>
        <end position="69"/>
    </location>
</feature>
<evidence type="ECO:0000313" key="11">
    <source>
        <dbReference type="Proteomes" id="UP000280271"/>
    </source>
</evidence>
<feature type="transmembrane region" description="Helical" evidence="8">
    <location>
        <begin position="344"/>
        <end position="365"/>
    </location>
</feature>
<evidence type="ECO:0000256" key="4">
    <source>
        <dbReference type="ARBA" id="ARBA00022475"/>
    </source>
</evidence>
<gene>
    <name evidence="10" type="ORF">D9K81_15840</name>
</gene>
<keyword evidence="11" id="KW-1185">Reference proteome</keyword>
<feature type="transmembrane region" description="Helical" evidence="8">
    <location>
        <begin position="307"/>
        <end position="332"/>
    </location>
</feature>
<name>A0ABX9TTE7_9GAMM</name>
<feature type="transmembrane region" description="Helical" evidence="8">
    <location>
        <begin position="250"/>
        <end position="268"/>
    </location>
</feature>
<evidence type="ECO:0000256" key="7">
    <source>
        <dbReference type="ARBA" id="ARBA00023136"/>
    </source>
</evidence>
<keyword evidence="8" id="KW-0997">Cell inner membrane</keyword>
<keyword evidence="7 8" id="KW-0472">Membrane</keyword>
<dbReference type="PANTHER" id="PTHR23502">
    <property type="entry name" value="MAJOR FACILITATOR SUPERFAMILY"/>
    <property type="match status" value="1"/>
</dbReference>
<dbReference type="InterPro" id="IPR020846">
    <property type="entry name" value="MFS_dom"/>
</dbReference>
<feature type="transmembrane region" description="Helical" evidence="8">
    <location>
        <begin position="81"/>
        <end position="102"/>
    </location>
</feature>
<comment type="similarity">
    <text evidence="2 8">Belongs to the major facilitator superfamily. Bcr/CmlA family.</text>
</comment>
<dbReference type="InterPro" id="IPR004812">
    <property type="entry name" value="Efflux_drug-R_Bcr/CmlA"/>
</dbReference>
<accession>A0ABX9TTE7</accession>
<keyword evidence="3 8" id="KW-0813">Transport</keyword>
<feature type="transmembrane region" description="Helical" evidence="8">
    <location>
        <begin position="108"/>
        <end position="127"/>
    </location>
</feature>
<dbReference type="PANTHER" id="PTHR23502:SF132">
    <property type="entry name" value="POLYAMINE TRANSPORTER 2-RELATED"/>
    <property type="match status" value="1"/>
</dbReference>
<feature type="domain" description="Major facilitator superfamily (MFS) profile" evidence="9">
    <location>
        <begin position="15"/>
        <end position="395"/>
    </location>
</feature>
<evidence type="ECO:0000256" key="5">
    <source>
        <dbReference type="ARBA" id="ARBA00022692"/>
    </source>
</evidence>
<evidence type="ECO:0000256" key="8">
    <source>
        <dbReference type="RuleBase" id="RU365088"/>
    </source>
</evidence>
<dbReference type="SUPFAM" id="SSF103473">
    <property type="entry name" value="MFS general substrate transporter"/>
    <property type="match status" value="1"/>
</dbReference>
<comment type="caution">
    <text evidence="8">Lacks conserved residue(s) required for the propagation of feature annotation.</text>
</comment>
<evidence type="ECO:0000313" key="10">
    <source>
        <dbReference type="EMBL" id="RLL18179.1"/>
    </source>
</evidence>